<protein>
    <submittedName>
        <fullName evidence="1">Uncharacterized protein</fullName>
    </submittedName>
</protein>
<evidence type="ECO:0000313" key="1">
    <source>
        <dbReference type="EMBL" id="EWS73613.1"/>
    </source>
</evidence>
<keyword evidence="2" id="KW-1185">Reference proteome</keyword>
<evidence type="ECO:0000313" key="2">
    <source>
        <dbReference type="Proteomes" id="UP000009168"/>
    </source>
</evidence>
<sequence>MRMYKICQIFGSRHSLNYNRCRFNQMEDLRYITNQIKIHQIKKRYRKKREKNQFVFTAIYKQQIQLSQCEFTVVQSILNTNELINIAN</sequence>
<gene>
    <name evidence="1" type="ORF">TTHERM_000253465</name>
</gene>
<dbReference type="EMBL" id="GG662647">
    <property type="protein sequence ID" value="EWS73613.1"/>
    <property type="molecule type" value="Genomic_DNA"/>
</dbReference>
<reference evidence="2" key="1">
    <citation type="journal article" date="2006" name="PLoS Biol.">
        <title>Macronuclear genome sequence of the ciliate Tetrahymena thermophila, a model eukaryote.</title>
        <authorList>
            <person name="Eisen J.A."/>
            <person name="Coyne R.S."/>
            <person name="Wu M."/>
            <person name="Wu D."/>
            <person name="Thiagarajan M."/>
            <person name="Wortman J.R."/>
            <person name="Badger J.H."/>
            <person name="Ren Q."/>
            <person name="Amedeo P."/>
            <person name="Jones K.M."/>
            <person name="Tallon L.J."/>
            <person name="Delcher A.L."/>
            <person name="Salzberg S.L."/>
            <person name="Silva J.C."/>
            <person name="Haas B.J."/>
            <person name="Majoros W.H."/>
            <person name="Farzad M."/>
            <person name="Carlton J.M."/>
            <person name="Smith R.K. Jr."/>
            <person name="Garg J."/>
            <person name="Pearlman R.E."/>
            <person name="Karrer K.M."/>
            <person name="Sun L."/>
            <person name="Manning G."/>
            <person name="Elde N.C."/>
            <person name="Turkewitz A.P."/>
            <person name="Asai D.J."/>
            <person name="Wilkes D.E."/>
            <person name="Wang Y."/>
            <person name="Cai H."/>
            <person name="Collins K."/>
            <person name="Stewart B.A."/>
            <person name="Lee S.R."/>
            <person name="Wilamowska K."/>
            <person name="Weinberg Z."/>
            <person name="Ruzzo W.L."/>
            <person name="Wloga D."/>
            <person name="Gaertig J."/>
            <person name="Frankel J."/>
            <person name="Tsao C.-C."/>
            <person name="Gorovsky M.A."/>
            <person name="Keeling P.J."/>
            <person name="Waller R.F."/>
            <person name="Patron N.J."/>
            <person name="Cherry J.M."/>
            <person name="Stover N.A."/>
            <person name="Krieger C.J."/>
            <person name="del Toro C."/>
            <person name="Ryder H.F."/>
            <person name="Williamson S.C."/>
            <person name="Barbeau R.A."/>
            <person name="Hamilton E.P."/>
            <person name="Orias E."/>
        </authorList>
    </citation>
    <scope>NUCLEOTIDE SEQUENCE [LARGE SCALE GENOMIC DNA]</scope>
    <source>
        <strain evidence="2">SB210</strain>
    </source>
</reference>
<dbReference type="RefSeq" id="XP_012653843.1">
    <property type="nucleotide sequence ID" value="XM_012798389.1"/>
</dbReference>
<name>W7XB10_TETTS</name>
<dbReference type="Proteomes" id="UP000009168">
    <property type="component" value="Unassembled WGS sequence"/>
</dbReference>
<dbReference type="AlphaFoldDB" id="W7XB10"/>
<organism evidence="1 2">
    <name type="scientific">Tetrahymena thermophila (strain SB210)</name>
    <dbReference type="NCBI Taxonomy" id="312017"/>
    <lineage>
        <taxon>Eukaryota</taxon>
        <taxon>Sar</taxon>
        <taxon>Alveolata</taxon>
        <taxon>Ciliophora</taxon>
        <taxon>Intramacronucleata</taxon>
        <taxon>Oligohymenophorea</taxon>
        <taxon>Hymenostomatida</taxon>
        <taxon>Tetrahymenina</taxon>
        <taxon>Tetrahymenidae</taxon>
        <taxon>Tetrahymena</taxon>
    </lineage>
</organism>
<dbReference type="GeneID" id="24438041"/>
<dbReference type="KEGG" id="tet:TTHERM_000253465"/>
<dbReference type="InParanoid" id="W7XB10"/>
<proteinExistence type="predicted"/>
<accession>W7XB10</accession>